<evidence type="ECO:0000313" key="2">
    <source>
        <dbReference type="EMBL" id="SMR78420.1"/>
    </source>
</evidence>
<keyword evidence="3" id="KW-1185">Reference proteome</keyword>
<dbReference type="RefSeq" id="WP_239041722.1">
    <property type="nucleotide sequence ID" value="NZ_BAAAEY010000019.1"/>
</dbReference>
<dbReference type="Gene3D" id="3.10.450.50">
    <property type="match status" value="1"/>
</dbReference>
<dbReference type="EMBL" id="FXWV01000022">
    <property type="protein sequence ID" value="SMR78420.1"/>
    <property type="molecule type" value="Genomic_DNA"/>
</dbReference>
<dbReference type="Pfam" id="PF12680">
    <property type="entry name" value="SnoaL_2"/>
    <property type="match status" value="1"/>
</dbReference>
<protein>
    <submittedName>
        <fullName evidence="2">Steroid delta-isomerase</fullName>
    </submittedName>
</protein>
<dbReference type="InterPro" id="IPR032710">
    <property type="entry name" value="NTF2-like_dom_sf"/>
</dbReference>
<dbReference type="SUPFAM" id="SSF54427">
    <property type="entry name" value="NTF2-like"/>
    <property type="match status" value="1"/>
</dbReference>
<dbReference type="InterPro" id="IPR037401">
    <property type="entry name" value="SnoaL-like"/>
</dbReference>
<accession>A0ABY1S4A6</accession>
<comment type="caution">
    <text evidence="2">The sequence shown here is derived from an EMBL/GenBank/DDBJ whole genome shotgun (WGS) entry which is preliminary data.</text>
</comment>
<evidence type="ECO:0000259" key="1">
    <source>
        <dbReference type="Pfam" id="PF12680"/>
    </source>
</evidence>
<organism evidence="2 3">
    <name type="scientific">Marinobacterium sediminicola</name>
    <dbReference type="NCBI Taxonomy" id="518898"/>
    <lineage>
        <taxon>Bacteria</taxon>
        <taxon>Pseudomonadati</taxon>
        <taxon>Pseudomonadota</taxon>
        <taxon>Gammaproteobacteria</taxon>
        <taxon>Oceanospirillales</taxon>
        <taxon>Oceanospirillaceae</taxon>
        <taxon>Marinobacterium</taxon>
    </lineage>
</organism>
<feature type="domain" description="SnoaL-like" evidence="1">
    <location>
        <begin position="12"/>
        <end position="113"/>
    </location>
</feature>
<gene>
    <name evidence="2" type="ORF">SAMN04487964_12240</name>
</gene>
<proteinExistence type="predicted"/>
<dbReference type="Proteomes" id="UP001159257">
    <property type="component" value="Unassembled WGS sequence"/>
</dbReference>
<name>A0ABY1S4A6_9GAMM</name>
<evidence type="ECO:0000313" key="3">
    <source>
        <dbReference type="Proteomes" id="UP001159257"/>
    </source>
</evidence>
<sequence length="130" mass="14289">MINAEQIHTIMARYLELVSSGDVDAILALYASDAIVEDPVGQPPHIGRHAIDAFYRNGLGEMKVRAELQGPIRATDSGWGAMPFSVTVTNADPVTRIDVIDVMEFDDKGRIKSMKAYWGEQNLTTQPQGD</sequence>
<reference evidence="2 3" key="1">
    <citation type="submission" date="2017-05" db="EMBL/GenBank/DDBJ databases">
        <authorList>
            <person name="Varghese N."/>
            <person name="Submissions S."/>
        </authorList>
    </citation>
    <scope>NUCLEOTIDE SEQUENCE [LARGE SCALE GENOMIC DNA]</scope>
    <source>
        <strain evidence="2 3">CGMCC 1.7287</strain>
    </source>
</reference>